<reference evidence="2 3" key="1">
    <citation type="submission" date="2016-05" db="EMBL/GenBank/DDBJ databases">
        <title>Comparative analysis of secretome profiles of manganese(II)-oxidizing ascomycete fungi.</title>
        <authorList>
            <consortium name="DOE Joint Genome Institute"/>
            <person name="Zeiner C.A."/>
            <person name="Purvine S.O."/>
            <person name="Zink E.M."/>
            <person name="Wu S."/>
            <person name="Pasa-Tolic L."/>
            <person name="Chaput D.L."/>
            <person name="Haridas S."/>
            <person name="Grigoriev I.V."/>
            <person name="Santelli C.M."/>
            <person name="Hansel C.M."/>
        </authorList>
    </citation>
    <scope>NUCLEOTIDE SEQUENCE [LARGE SCALE GENOMIC DNA]</scope>
    <source>
        <strain evidence="2 3">AP3s5-JAC2a</strain>
    </source>
</reference>
<dbReference type="STRING" id="1460663.A0A177CHC8"/>
<keyword evidence="1" id="KW-0732">Signal</keyword>
<dbReference type="SUPFAM" id="SSF81296">
    <property type="entry name" value="E set domains"/>
    <property type="match status" value="1"/>
</dbReference>
<sequence length="445" mass="49669">MMLSRFISLFGVLAGASVTVRKTGQGPTGYEVTFRYENATASSITIGSGLQPFTDLYHATPFGSARFDPRDYQPGWFFANYFGPPWDLPYQMMNMGNGSWVYTTPLPSGTYNYAYLVDCLGNTTCDIDSGKYVIDPDEPPFLNVQGDQTQSTFQVPFDPEFQYDPDINVNFDYALPVDEAHRGTVHNVNYTSPGSVHPAQDVHDFVIYLPYGYNNVTNRKYPIMYLSHGGGGDAQDWQNLAQASHILDRLILEKHIVPTVVVMPSFYNIAPEYKQVYGSRNPPAVAPSAPVVRENYMKYLMPFVEKTFAVSTTPSERAFAGLSLGGRLTYEMYINATDYFGYFGIFSGATFGGPGSYVNASMIAAKPALRERGIFTSVGLYDFAFDDIRGLEAAFQANAVPFLGRVVPFGYHAWNTWQDCLWFFGRKALWKSLPFKVNAIVSTQL</sequence>
<accession>A0A177CHC8</accession>
<dbReference type="InterPro" id="IPR050583">
    <property type="entry name" value="Mycobacterial_A85_antigen"/>
</dbReference>
<evidence type="ECO:0000256" key="1">
    <source>
        <dbReference type="SAM" id="SignalP"/>
    </source>
</evidence>
<dbReference type="Gene3D" id="3.40.50.1820">
    <property type="entry name" value="alpha/beta hydrolase"/>
    <property type="match status" value="1"/>
</dbReference>
<feature type="chain" id="PRO_5008058200" evidence="1">
    <location>
        <begin position="18"/>
        <end position="445"/>
    </location>
</feature>
<dbReference type="InterPro" id="IPR013783">
    <property type="entry name" value="Ig-like_fold"/>
</dbReference>
<dbReference type="AlphaFoldDB" id="A0A177CHC8"/>
<keyword evidence="3" id="KW-1185">Reference proteome</keyword>
<dbReference type="Proteomes" id="UP000077069">
    <property type="component" value="Unassembled WGS sequence"/>
</dbReference>
<dbReference type="EMBL" id="KV441552">
    <property type="protein sequence ID" value="OAG06190.1"/>
    <property type="molecule type" value="Genomic_DNA"/>
</dbReference>
<gene>
    <name evidence="2" type="ORF">CC84DRAFT_1187180</name>
</gene>
<dbReference type="InterPro" id="IPR014756">
    <property type="entry name" value="Ig_E-set"/>
</dbReference>
<name>A0A177CHC8_9PLEO</name>
<proteinExistence type="predicted"/>
<dbReference type="Gene3D" id="2.60.40.10">
    <property type="entry name" value="Immunoglobulins"/>
    <property type="match status" value="1"/>
</dbReference>
<dbReference type="GO" id="GO:0016787">
    <property type="term" value="F:hydrolase activity"/>
    <property type="evidence" value="ECO:0007669"/>
    <property type="project" value="UniProtKB-KW"/>
</dbReference>
<dbReference type="Pfam" id="PF00756">
    <property type="entry name" value="Esterase"/>
    <property type="match status" value="1"/>
</dbReference>
<dbReference type="RefSeq" id="XP_018036555.1">
    <property type="nucleotide sequence ID" value="XM_018180911.1"/>
</dbReference>
<dbReference type="PANTHER" id="PTHR48098">
    <property type="entry name" value="ENTEROCHELIN ESTERASE-RELATED"/>
    <property type="match status" value="1"/>
</dbReference>
<dbReference type="InParanoid" id="A0A177CHC8"/>
<organism evidence="2 3">
    <name type="scientific">Paraphaeosphaeria sporulosa</name>
    <dbReference type="NCBI Taxonomy" id="1460663"/>
    <lineage>
        <taxon>Eukaryota</taxon>
        <taxon>Fungi</taxon>
        <taxon>Dikarya</taxon>
        <taxon>Ascomycota</taxon>
        <taxon>Pezizomycotina</taxon>
        <taxon>Dothideomycetes</taxon>
        <taxon>Pleosporomycetidae</taxon>
        <taxon>Pleosporales</taxon>
        <taxon>Massarineae</taxon>
        <taxon>Didymosphaeriaceae</taxon>
        <taxon>Paraphaeosphaeria</taxon>
    </lineage>
</organism>
<dbReference type="InterPro" id="IPR029058">
    <property type="entry name" value="AB_hydrolase_fold"/>
</dbReference>
<protein>
    <submittedName>
        <fullName evidence="2">Alpha/beta-hydrolase</fullName>
    </submittedName>
</protein>
<dbReference type="OrthoDB" id="2112891at2759"/>
<dbReference type="GeneID" id="28764397"/>
<evidence type="ECO:0000313" key="2">
    <source>
        <dbReference type="EMBL" id="OAG06190.1"/>
    </source>
</evidence>
<dbReference type="SUPFAM" id="SSF53474">
    <property type="entry name" value="alpha/beta-Hydrolases"/>
    <property type="match status" value="1"/>
</dbReference>
<feature type="signal peptide" evidence="1">
    <location>
        <begin position="1"/>
        <end position="17"/>
    </location>
</feature>
<evidence type="ECO:0000313" key="3">
    <source>
        <dbReference type="Proteomes" id="UP000077069"/>
    </source>
</evidence>
<dbReference type="InterPro" id="IPR000801">
    <property type="entry name" value="Esterase-like"/>
</dbReference>
<keyword evidence="2" id="KW-0378">Hydrolase</keyword>